<dbReference type="AlphaFoldDB" id="A0A2I1H5T5"/>
<proteinExistence type="predicted"/>
<gene>
    <name evidence="1" type="ORF">RhiirA4_472863</name>
</gene>
<protein>
    <submittedName>
        <fullName evidence="1">Uncharacterized protein</fullName>
    </submittedName>
</protein>
<dbReference type="Proteomes" id="UP000234323">
    <property type="component" value="Unassembled WGS sequence"/>
</dbReference>
<dbReference type="VEuPathDB" id="FungiDB:FUN_023811"/>
<dbReference type="EMBL" id="LLXI01001553">
    <property type="protein sequence ID" value="PKY54194.1"/>
    <property type="molecule type" value="Genomic_DNA"/>
</dbReference>
<name>A0A2I1H5T5_9GLOM</name>
<comment type="caution">
    <text evidence="1">The sequence shown here is derived from an EMBL/GenBank/DDBJ whole genome shotgun (WGS) entry which is preliminary data.</text>
</comment>
<accession>A0A2I1H5T5</accession>
<dbReference type="VEuPathDB" id="FungiDB:RhiirA1_387504"/>
<organism evidence="1 2">
    <name type="scientific">Rhizophagus irregularis</name>
    <dbReference type="NCBI Taxonomy" id="588596"/>
    <lineage>
        <taxon>Eukaryota</taxon>
        <taxon>Fungi</taxon>
        <taxon>Fungi incertae sedis</taxon>
        <taxon>Mucoromycota</taxon>
        <taxon>Glomeromycotina</taxon>
        <taxon>Glomeromycetes</taxon>
        <taxon>Glomerales</taxon>
        <taxon>Glomeraceae</taxon>
        <taxon>Rhizophagus</taxon>
    </lineage>
</organism>
<sequence length="311" mass="37006">MNKENSEAPEFNKKMCTRCSCKKKKADFCHSHGTNPLYEYSTCNKCYEKRKNKNAKKEIDPISRKKKKLEDNLILTTPIPQSTELDSRLVESIFPEFQPNTCNLTTIKENFHQLVNILTLPIEYGSGYYWEIRQMHLVTRKKEFTGCAMVYLGCIQREDRKWKRPQNTPVKRRSEAHAAINRYDCMEIFSHQQTHEHPQYRKGVFLEVAKHWIQKNVKYNLQNPELYKHLQYHKLINAQIHAKEQVYYWASVFSKRIYMFNSENQLSSVKEYLKEHSCFKTICYLENDFIKALGFTTPLFNRIGHLISKII</sequence>
<keyword evidence="2" id="KW-1185">Reference proteome</keyword>
<reference evidence="1 2" key="1">
    <citation type="submission" date="2015-10" db="EMBL/GenBank/DDBJ databases">
        <title>Genome analyses suggest a sexual origin of heterokaryosis in a supposedly ancient asexual fungus.</title>
        <authorList>
            <person name="Ropars J."/>
            <person name="Sedzielewska K."/>
            <person name="Noel J."/>
            <person name="Charron P."/>
            <person name="Farinelli L."/>
            <person name="Marton T."/>
            <person name="Kruger M."/>
            <person name="Pelin A."/>
            <person name="Brachmann A."/>
            <person name="Corradi N."/>
        </authorList>
    </citation>
    <scope>NUCLEOTIDE SEQUENCE [LARGE SCALE GENOMIC DNA]</scope>
    <source>
        <strain evidence="1 2">A4</strain>
    </source>
</reference>
<evidence type="ECO:0000313" key="2">
    <source>
        <dbReference type="Proteomes" id="UP000234323"/>
    </source>
</evidence>
<evidence type="ECO:0000313" key="1">
    <source>
        <dbReference type="EMBL" id="PKY54194.1"/>
    </source>
</evidence>